<organism evidence="2 3">
    <name type="scientific">Colletotrichum lupini</name>
    <dbReference type="NCBI Taxonomy" id="145971"/>
    <lineage>
        <taxon>Eukaryota</taxon>
        <taxon>Fungi</taxon>
        <taxon>Dikarya</taxon>
        <taxon>Ascomycota</taxon>
        <taxon>Pezizomycotina</taxon>
        <taxon>Sordariomycetes</taxon>
        <taxon>Hypocreomycetidae</taxon>
        <taxon>Glomerellales</taxon>
        <taxon>Glomerellaceae</taxon>
        <taxon>Colletotrichum</taxon>
        <taxon>Colletotrichum acutatum species complex</taxon>
    </lineage>
</organism>
<dbReference type="GeneID" id="73348953"/>
<dbReference type="AlphaFoldDB" id="A0A9Q8T5A6"/>
<evidence type="ECO:0000256" key="1">
    <source>
        <dbReference type="SAM" id="MobiDB-lite"/>
    </source>
</evidence>
<reference evidence="2" key="1">
    <citation type="journal article" date="2021" name="Mol. Plant Microbe Interact.">
        <title>Complete Genome Sequence of the Plant-Pathogenic Fungus Colletotrichum lupini.</title>
        <authorList>
            <person name="Baroncelli R."/>
            <person name="Pensec F."/>
            <person name="Da Lio D."/>
            <person name="Boufleur T."/>
            <person name="Vicente I."/>
            <person name="Sarrocco S."/>
            <person name="Picot A."/>
            <person name="Baraldi E."/>
            <person name="Sukno S."/>
            <person name="Thon M."/>
            <person name="Le Floch G."/>
        </authorList>
    </citation>
    <scope>NUCLEOTIDE SEQUENCE</scope>
    <source>
        <strain evidence="2">IMI 504893</strain>
    </source>
</reference>
<evidence type="ECO:0000313" key="2">
    <source>
        <dbReference type="EMBL" id="UQC89488.1"/>
    </source>
</evidence>
<dbReference type="EMBL" id="CP019480">
    <property type="protein sequence ID" value="UQC89488.1"/>
    <property type="molecule type" value="Genomic_DNA"/>
</dbReference>
<proteinExistence type="predicted"/>
<dbReference type="RefSeq" id="XP_049151089.1">
    <property type="nucleotide sequence ID" value="XM_049293943.1"/>
</dbReference>
<feature type="compositionally biased region" description="Polar residues" evidence="1">
    <location>
        <begin position="313"/>
        <end position="325"/>
    </location>
</feature>
<name>A0A9Q8T5A6_9PEZI</name>
<keyword evidence="3" id="KW-1185">Reference proteome</keyword>
<protein>
    <submittedName>
        <fullName evidence="2">Uncharacterized protein</fullName>
    </submittedName>
</protein>
<gene>
    <name evidence="2" type="ORF">CLUP02_15019</name>
</gene>
<feature type="region of interest" description="Disordered" evidence="1">
    <location>
        <begin position="298"/>
        <end position="326"/>
    </location>
</feature>
<accession>A0A9Q8T5A6</accession>
<sequence>MGVCGSKPVPVLSHLSGARECSKDASSTGRFYKPAKLENRAEVLSSDPSFPSALTIALLSSVCKTERIWYYTLYMQPPEAEPAVISDHALSTFTCYDILAQSGAVGLKLFWKGWWCNFLNSAPFFRVSLWNPRTAEYQWIMSTNIWAHQLTHPQIANPPYSARLKATEASNSQEQLNQRHRGWSLKVPDVWAEQKSITHDRGSTREMGGVWALIGAWQLARLQRREPPWNDLSLRSPSVIFLDPPQPSLFVLMSQGFVVRLCASEQRILGLTTSHPSTSSNLAWSFIKPDSGNQSHFLFPLPSRSSRHPKPNASPNVSKRNSQRPNPRLLSKVTFNIPFCCLSYQSVLSHRPITTIGNTTISPATIRFNSN</sequence>
<dbReference type="Proteomes" id="UP000830671">
    <property type="component" value="Chromosome 8"/>
</dbReference>
<evidence type="ECO:0000313" key="3">
    <source>
        <dbReference type="Proteomes" id="UP000830671"/>
    </source>
</evidence>
<dbReference type="KEGG" id="clup:CLUP02_15019"/>